<dbReference type="RefSeq" id="WP_353548094.1">
    <property type="nucleotide sequence ID" value="NZ_JAGKSB010000028.1"/>
</dbReference>
<dbReference type="InterPro" id="IPR000887">
    <property type="entry name" value="Aldlse_KDPG_KHG"/>
</dbReference>
<dbReference type="EMBL" id="JAGKSB010000028">
    <property type="protein sequence ID" value="MBP3944581.1"/>
    <property type="molecule type" value="Genomic_DNA"/>
</dbReference>
<evidence type="ECO:0000313" key="7">
    <source>
        <dbReference type="Proteomes" id="UP000679691"/>
    </source>
</evidence>
<comment type="subunit">
    <text evidence="3">Homotrimer.</text>
</comment>
<protein>
    <submittedName>
        <fullName evidence="6">Bifunctional 4-hydroxy-2-oxoglutarate aldolase/2-dehydro-3-deoxy-phosphogluconate aldolase</fullName>
    </submittedName>
</protein>
<comment type="pathway">
    <text evidence="1">Carbohydrate acid metabolism.</text>
</comment>
<dbReference type="Gene3D" id="3.20.20.70">
    <property type="entry name" value="Aldolase class I"/>
    <property type="match status" value="1"/>
</dbReference>
<dbReference type="Proteomes" id="UP000679691">
    <property type="component" value="Unassembled WGS sequence"/>
</dbReference>
<organism evidence="6 7">
    <name type="scientific">Rhinopithecimicrobium faecis</name>
    <dbReference type="NCBI Taxonomy" id="2820698"/>
    <lineage>
        <taxon>Bacteria</taxon>
        <taxon>Pseudomonadati</taxon>
        <taxon>Bacteroidota</taxon>
        <taxon>Sphingobacteriia</taxon>
        <taxon>Sphingobacteriales</taxon>
        <taxon>Sphingobacteriaceae</taxon>
        <taxon>Rhinopithecimicrobium</taxon>
    </lineage>
</organism>
<evidence type="ECO:0000313" key="6">
    <source>
        <dbReference type="EMBL" id="MBP3944581.1"/>
    </source>
</evidence>
<keyword evidence="7" id="KW-1185">Reference proteome</keyword>
<dbReference type="PANTHER" id="PTHR30246:SF1">
    <property type="entry name" value="2-DEHYDRO-3-DEOXY-6-PHOSPHOGALACTONATE ALDOLASE-RELATED"/>
    <property type="match status" value="1"/>
</dbReference>
<proteinExistence type="inferred from homology"/>
<dbReference type="SUPFAM" id="SSF51569">
    <property type="entry name" value="Aldolase"/>
    <property type="match status" value="1"/>
</dbReference>
<dbReference type="PANTHER" id="PTHR30246">
    <property type="entry name" value="2-KETO-3-DEOXY-6-PHOSPHOGLUCONATE ALDOLASE"/>
    <property type="match status" value="1"/>
</dbReference>
<comment type="similarity">
    <text evidence="2">Belongs to the KHG/KDPG aldolase family.</text>
</comment>
<reference evidence="6" key="1">
    <citation type="submission" date="2021-03" db="EMBL/GenBank/DDBJ databases">
        <authorList>
            <person name="Lu T."/>
            <person name="Wang Q."/>
            <person name="Han X."/>
        </authorList>
    </citation>
    <scope>NUCLEOTIDE SEQUENCE</scope>
    <source>
        <strain evidence="6">WQ 2009</strain>
    </source>
</reference>
<evidence type="ECO:0000256" key="5">
    <source>
        <dbReference type="ARBA" id="ARBA00023277"/>
    </source>
</evidence>
<accession>A0A8T4HIX1</accession>
<keyword evidence="4" id="KW-0456">Lyase</keyword>
<dbReference type="InterPro" id="IPR013785">
    <property type="entry name" value="Aldolase_TIM"/>
</dbReference>
<dbReference type="GO" id="GO:0016829">
    <property type="term" value="F:lyase activity"/>
    <property type="evidence" value="ECO:0007669"/>
    <property type="project" value="UniProtKB-KW"/>
</dbReference>
<name>A0A8T4HIX1_9SPHI</name>
<evidence type="ECO:0000256" key="2">
    <source>
        <dbReference type="ARBA" id="ARBA00006906"/>
    </source>
</evidence>
<keyword evidence="5" id="KW-0119">Carbohydrate metabolism</keyword>
<comment type="caution">
    <text evidence="6">The sequence shown here is derived from an EMBL/GenBank/DDBJ whole genome shotgun (WGS) entry which is preliminary data.</text>
</comment>
<dbReference type="AlphaFoldDB" id="A0A8T4HIX1"/>
<dbReference type="CDD" id="cd00452">
    <property type="entry name" value="KDPG_aldolase"/>
    <property type="match status" value="1"/>
</dbReference>
<gene>
    <name evidence="6" type="ORF">J5U18_13665</name>
</gene>
<sequence length="224" mass="24790">MIDDKKLKNSLALIEQYPIIPVFYHDDLAVCENTLRQAYTGGIRVFEFVNRGANALQNFEGLLAYKNKHFPTMLLGIGTIKTQKQANDFIRLGADFIVSPLIKEEIAEVTLAQGILWIPGCMTPTEIALAEDLGAPLVKLFPGDLLGPKFLTAIKPLFPKLKFMPTGGVTPEAANLKAWFDAGVTAVGLGSKLFDLPADSSNENWLSLRIKRIFDEIKIESRKK</sequence>
<evidence type="ECO:0000256" key="1">
    <source>
        <dbReference type="ARBA" id="ARBA00004761"/>
    </source>
</evidence>
<evidence type="ECO:0000256" key="4">
    <source>
        <dbReference type="ARBA" id="ARBA00023239"/>
    </source>
</evidence>
<dbReference type="Pfam" id="PF01081">
    <property type="entry name" value="Aldolase"/>
    <property type="match status" value="1"/>
</dbReference>
<evidence type="ECO:0000256" key="3">
    <source>
        <dbReference type="ARBA" id="ARBA00011233"/>
    </source>
</evidence>